<feature type="compositionally biased region" description="Basic and acidic residues" evidence="1">
    <location>
        <begin position="216"/>
        <end position="225"/>
    </location>
</feature>
<keyword evidence="2" id="KW-1133">Transmembrane helix</keyword>
<feature type="transmembrane region" description="Helical" evidence="2">
    <location>
        <begin position="110"/>
        <end position="134"/>
    </location>
</feature>
<keyword evidence="2" id="KW-0812">Transmembrane</keyword>
<feature type="transmembrane region" description="Helical" evidence="2">
    <location>
        <begin position="36"/>
        <end position="62"/>
    </location>
</feature>
<evidence type="ECO:0000256" key="1">
    <source>
        <dbReference type="SAM" id="MobiDB-lite"/>
    </source>
</evidence>
<feature type="transmembrane region" description="Helical" evidence="2">
    <location>
        <begin position="149"/>
        <end position="167"/>
    </location>
</feature>
<feature type="region of interest" description="Disordered" evidence="1">
    <location>
        <begin position="203"/>
        <end position="225"/>
    </location>
</feature>
<dbReference type="AlphaFoldDB" id="A0A9D2B313"/>
<keyword evidence="2" id="KW-0472">Membrane</keyword>
<evidence type="ECO:0000313" key="3">
    <source>
        <dbReference type="EMBL" id="HIX59318.1"/>
    </source>
</evidence>
<evidence type="ECO:0000256" key="2">
    <source>
        <dbReference type="SAM" id="Phobius"/>
    </source>
</evidence>
<organism evidence="3 4">
    <name type="scientific">Candidatus Blautia gallistercoris</name>
    <dbReference type="NCBI Taxonomy" id="2838490"/>
    <lineage>
        <taxon>Bacteria</taxon>
        <taxon>Bacillati</taxon>
        <taxon>Bacillota</taxon>
        <taxon>Clostridia</taxon>
        <taxon>Lachnospirales</taxon>
        <taxon>Lachnospiraceae</taxon>
        <taxon>Blautia</taxon>
    </lineage>
</organism>
<reference evidence="3" key="2">
    <citation type="submission" date="2021-04" db="EMBL/GenBank/DDBJ databases">
        <authorList>
            <person name="Gilroy R."/>
        </authorList>
    </citation>
    <scope>NUCLEOTIDE SEQUENCE</scope>
    <source>
        <strain evidence="3">ChiSjej1B19-8411</strain>
    </source>
</reference>
<accession>A0A9D2B313</accession>
<dbReference type="EMBL" id="DXEX01000139">
    <property type="protein sequence ID" value="HIX59318.1"/>
    <property type="molecule type" value="Genomic_DNA"/>
</dbReference>
<sequence>MTNKKSRFWTFIFSMIPGAGEMYMGFFKHGISVMALFWLIVAIATFINLGALIFLLPIIWFYSFFYVHNLKNLPDEEFYAIEDDYIFPLKNTSYSNVGADVLLKKYKKPLAIVLIVIGASILWDNLIGFIGYLLPNYLYQAFWNLTYRVPQTVIGGLILVFGIYLIIGKKKELEQENVSDNYEEPDSYMDHFGYQKDAGSFQDMADDQTQPQHPALSDHGKEEEI</sequence>
<evidence type="ECO:0008006" key="5">
    <source>
        <dbReference type="Google" id="ProtNLM"/>
    </source>
</evidence>
<protein>
    <recommendedName>
        <fullName evidence="5">TM2 domain protein</fullName>
    </recommendedName>
</protein>
<evidence type="ECO:0000313" key="4">
    <source>
        <dbReference type="Proteomes" id="UP000886817"/>
    </source>
</evidence>
<reference evidence="3" key="1">
    <citation type="journal article" date="2021" name="PeerJ">
        <title>Extensive microbial diversity within the chicken gut microbiome revealed by metagenomics and culture.</title>
        <authorList>
            <person name="Gilroy R."/>
            <person name="Ravi A."/>
            <person name="Getino M."/>
            <person name="Pursley I."/>
            <person name="Horton D.L."/>
            <person name="Alikhan N.F."/>
            <person name="Baker D."/>
            <person name="Gharbi K."/>
            <person name="Hall N."/>
            <person name="Watson M."/>
            <person name="Adriaenssens E.M."/>
            <person name="Foster-Nyarko E."/>
            <person name="Jarju S."/>
            <person name="Secka A."/>
            <person name="Antonio M."/>
            <person name="Oren A."/>
            <person name="Chaudhuri R.R."/>
            <person name="La Ragione R."/>
            <person name="Hildebrand F."/>
            <person name="Pallen M.J."/>
        </authorList>
    </citation>
    <scope>NUCLEOTIDE SEQUENCE</scope>
    <source>
        <strain evidence="3">ChiSjej1B19-8411</strain>
    </source>
</reference>
<comment type="caution">
    <text evidence="3">The sequence shown here is derived from an EMBL/GenBank/DDBJ whole genome shotgun (WGS) entry which is preliminary data.</text>
</comment>
<name>A0A9D2B313_9FIRM</name>
<gene>
    <name evidence="3" type="ORF">IAA45_06335</name>
</gene>
<dbReference type="Proteomes" id="UP000886817">
    <property type="component" value="Unassembled WGS sequence"/>
</dbReference>
<proteinExistence type="predicted"/>